<dbReference type="PROSITE" id="PS00973">
    <property type="entry name" value="USP_2"/>
    <property type="match status" value="1"/>
</dbReference>
<dbReference type="Proteomes" id="UP001165065">
    <property type="component" value="Unassembled WGS sequence"/>
</dbReference>
<keyword evidence="3" id="KW-1185">Reference proteome</keyword>
<dbReference type="InterPro" id="IPR028889">
    <property type="entry name" value="USP"/>
</dbReference>
<gene>
    <name evidence="2" type="ORF">TrCOL_g462</name>
</gene>
<dbReference type="GO" id="GO:0005634">
    <property type="term" value="C:nucleus"/>
    <property type="evidence" value="ECO:0007669"/>
    <property type="project" value="TreeGrafter"/>
</dbReference>
<evidence type="ECO:0000313" key="3">
    <source>
        <dbReference type="Proteomes" id="UP001165065"/>
    </source>
</evidence>
<dbReference type="GO" id="GO:0005829">
    <property type="term" value="C:cytosol"/>
    <property type="evidence" value="ECO:0007669"/>
    <property type="project" value="TreeGrafter"/>
</dbReference>
<dbReference type="PROSITE" id="PS50235">
    <property type="entry name" value="USP_3"/>
    <property type="match status" value="1"/>
</dbReference>
<dbReference type="Gene3D" id="3.90.70.10">
    <property type="entry name" value="Cysteine proteinases"/>
    <property type="match status" value="1"/>
</dbReference>
<dbReference type="SUPFAM" id="SSF54001">
    <property type="entry name" value="Cysteine proteinases"/>
    <property type="match status" value="1"/>
</dbReference>
<organism evidence="2 3">
    <name type="scientific">Triparma columacea</name>
    <dbReference type="NCBI Taxonomy" id="722753"/>
    <lineage>
        <taxon>Eukaryota</taxon>
        <taxon>Sar</taxon>
        <taxon>Stramenopiles</taxon>
        <taxon>Ochrophyta</taxon>
        <taxon>Bolidophyceae</taxon>
        <taxon>Parmales</taxon>
        <taxon>Triparmaceae</taxon>
        <taxon>Triparma</taxon>
    </lineage>
</organism>
<sequence>MDKGLSTTVGITDELAIDVKEQMDVAEVYDRVVNLVSGDLGEGAEGGGISGWFETLDYVRSKVDPSNGRSKKVRHNYITLQPKGERSVKGALKRYGEPELLEGGNKWRDSNGDLVDAWKGEEIVSYPHVGVFRLNRFQMDDYGTVSKYEGKLRVEPTLRVKGEGWRYRLRSVVVHRGAYGYGHYYAYVLRGGRGGRGGGVVGRLLGNGEEGGGGWWLCNDEIVTRVRWKDVKEDVYKNGYMAFYEKEQIET</sequence>
<dbReference type="AlphaFoldDB" id="A0A9W7GNL4"/>
<evidence type="ECO:0000259" key="1">
    <source>
        <dbReference type="PROSITE" id="PS50235"/>
    </source>
</evidence>
<dbReference type="InterPro" id="IPR050164">
    <property type="entry name" value="Peptidase_C19"/>
</dbReference>
<proteinExistence type="predicted"/>
<dbReference type="GO" id="GO:0004843">
    <property type="term" value="F:cysteine-type deubiquitinase activity"/>
    <property type="evidence" value="ECO:0007669"/>
    <property type="project" value="InterPro"/>
</dbReference>
<dbReference type="CDD" id="cd02257">
    <property type="entry name" value="Peptidase_C19"/>
    <property type="match status" value="1"/>
</dbReference>
<accession>A0A9W7GNL4</accession>
<feature type="domain" description="USP" evidence="1">
    <location>
        <begin position="1"/>
        <end position="247"/>
    </location>
</feature>
<dbReference type="Pfam" id="PF00443">
    <property type="entry name" value="UCH"/>
    <property type="match status" value="1"/>
</dbReference>
<dbReference type="InterPro" id="IPR001394">
    <property type="entry name" value="Peptidase_C19_UCH"/>
</dbReference>
<evidence type="ECO:0000313" key="2">
    <source>
        <dbReference type="EMBL" id="GMI48605.1"/>
    </source>
</evidence>
<reference evidence="3" key="1">
    <citation type="journal article" date="2023" name="Commun. Biol.">
        <title>Genome analysis of Parmales, the sister group of diatoms, reveals the evolutionary specialization of diatoms from phago-mixotrophs to photoautotrophs.</title>
        <authorList>
            <person name="Ban H."/>
            <person name="Sato S."/>
            <person name="Yoshikawa S."/>
            <person name="Yamada K."/>
            <person name="Nakamura Y."/>
            <person name="Ichinomiya M."/>
            <person name="Sato N."/>
            <person name="Blanc-Mathieu R."/>
            <person name="Endo H."/>
            <person name="Kuwata A."/>
            <person name="Ogata H."/>
        </authorList>
    </citation>
    <scope>NUCLEOTIDE SEQUENCE [LARGE SCALE GENOMIC DNA]</scope>
</reference>
<dbReference type="PANTHER" id="PTHR24006">
    <property type="entry name" value="UBIQUITIN CARBOXYL-TERMINAL HYDROLASE"/>
    <property type="match status" value="1"/>
</dbReference>
<dbReference type="OrthoDB" id="10474395at2759"/>
<protein>
    <recommendedName>
        <fullName evidence="1">USP domain-containing protein</fullName>
    </recommendedName>
</protein>
<dbReference type="EMBL" id="BRYA01000410">
    <property type="protein sequence ID" value="GMI48605.1"/>
    <property type="molecule type" value="Genomic_DNA"/>
</dbReference>
<dbReference type="InterPro" id="IPR018200">
    <property type="entry name" value="USP_CS"/>
</dbReference>
<name>A0A9W7GNL4_9STRA</name>
<dbReference type="InterPro" id="IPR038765">
    <property type="entry name" value="Papain-like_cys_pep_sf"/>
</dbReference>
<dbReference type="GO" id="GO:0016579">
    <property type="term" value="P:protein deubiquitination"/>
    <property type="evidence" value="ECO:0007669"/>
    <property type="project" value="InterPro"/>
</dbReference>
<comment type="caution">
    <text evidence="2">The sequence shown here is derived from an EMBL/GenBank/DDBJ whole genome shotgun (WGS) entry which is preliminary data.</text>
</comment>